<dbReference type="GO" id="GO:0035006">
    <property type="term" value="P:melanization defense response"/>
    <property type="evidence" value="ECO:0007669"/>
    <property type="project" value="UniProtKB-ARBA"/>
</dbReference>
<dbReference type="EMBL" id="CAJPIZ010001962">
    <property type="protein sequence ID" value="CAG2104332.1"/>
    <property type="molecule type" value="Genomic_DNA"/>
</dbReference>
<keyword evidence="2" id="KW-0342">GTP-binding</keyword>
<dbReference type="Pfam" id="PF00071">
    <property type="entry name" value="Ras"/>
    <property type="match status" value="1"/>
</dbReference>
<dbReference type="InterPro" id="IPR027417">
    <property type="entry name" value="P-loop_NTPase"/>
</dbReference>
<name>A0A7R9PX21_9ACAR</name>
<dbReference type="AlphaFoldDB" id="A0A7R9PX21"/>
<dbReference type="GO" id="GO:0003924">
    <property type="term" value="F:GTPase activity"/>
    <property type="evidence" value="ECO:0007669"/>
    <property type="project" value="InterPro"/>
</dbReference>
<accession>A0A7R9PX21</accession>
<dbReference type="GO" id="GO:0005525">
    <property type="term" value="F:GTP binding"/>
    <property type="evidence" value="ECO:0007669"/>
    <property type="project" value="UniProtKB-KW"/>
</dbReference>
<dbReference type="EMBL" id="OC856537">
    <property type="protein sequence ID" value="CAD7623902.1"/>
    <property type="molecule type" value="Genomic_DNA"/>
</dbReference>
<dbReference type="PANTHER" id="PTHR24072">
    <property type="entry name" value="RHO FAMILY GTPASE"/>
    <property type="match status" value="1"/>
</dbReference>
<dbReference type="SUPFAM" id="SSF52540">
    <property type="entry name" value="P-loop containing nucleoside triphosphate hydrolases"/>
    <property type="match status" value="1"/>
</dbReference>
<dbReference type="GO" id="GO:0001667">
    <property type="term" value="P:ameboidal-type cell migration"/>
    <property type="evidence" value="ECO:0007669"/>
    <property type="project" value="UniProtKB-ARBA"/>
</dbReference>
<dbReference type="PRINTS" id="PR00449">
    <property type="entry name" value="RASTRNSFRMNG"/>
</dbReference>
<dbReference type="GO" id="GO:0035099">
    <property type="term" value="P:hemocyte migration"/>
    <property type="evidence" value="ECO:0007669"/>
    <property type="project" value="UniProtKB-ARBA"/>
</dbReference>
<evidence type="ECO:0000256" key="1">
    <source>
        <dbReference type="ARBA" id="ARBA00022741"/>
    </source>
</evidence>
<dbReference type="InterPro" id="IPR003578">
    <property type="entry name" value="Small_GTPase_Rho"/>
</dbReference>
<dbReference type="Gene3D" id="3.40.50.300">
    <property type="entry name" value="P-loop containing nucleotide triphosphate hydrolases"/>
    <property type="match status" value="1"/>
</dbReference>
<protein>
    <submittedName>
        <fullName evidence="3">Uncharacterized protein</fullName>
    </submittedName>
</protein>
<dbReference type="OrthoDB" id="8830751at2759"/>
<dbReference type="GO" id="GO:0003006">
    <property type="term" value="P:developmental process involved in reproduction"/>
    <property type="evidence" value="ECO:0007669"/>
    <property type="project" value="UniProtKB-ARBA"/>
</dbReference>
<organism evidence="3">
    <name type="scientific">Medioppia subpectinata</name>
    <dbReference type="NCBI Taxonomy" id="1979941"/>
    <lineage>
        <taxon>Eukaryota</taxon>
        <taxon>Metazoa</taxon>
        <taxon>Ecdysozoa</taxon>
        <taxon>Arthropoda</taxon>
        <taxon>Chelicerata</taxon>
        <taxon>Arachnida</taxon>
        <taxon>Acari</taxon>
        <taxon>Acariformes</taxon>
        <taxon>Sarcoptiformes</taxon>
        <taxon>Oribatida</taxon>
        <taxon>Brachypylina</taxon>
        <taxon>Oppioidea</taxon>
        <taxon>Oppiidae</taxon>
        <taxon>Medioppia</taxon>
    </lineage>
</organism>
<dbReference type="GO" id="GO:0007264">
    <property type="term" value="P:small GTPase-mediated signal transduction"/>
    <property type="evidence" value="ECO:0007669"/>
    <property type="project" value="InterPro"/>
</dbReference>
<dbReference type="PROSITE" id="PS51420">
    <property type="entry name" value="RHO"/>
    <property type="match status" value="1"/>
</dbReference>
<dbReference type="InterPro" id="IPR001806">
    <property type="entry name" value="Small_GTPase"/>
</dbReference>
<evidence type="ECO:0000313" key="3">
    <source>
        <dbReference type="EMBL" id="CAD7623902.1"/>
    </source>
</evidence>
<gene>
    <name evidence="3" type="ORF">OSB1V03_LOCUS4349</name>
</gene>
<dbReference type="SMART" id="SM00174">
    <property type="entry name" value="RHO"/>
    <property type="match status" value="1"/>
</dbReference>
<evidence type="ECO:0000256" key="2">
    <source>
        <dbReference type="ARBA" id="ARBA00023134"/>
    </source>
</evidence>
<sequence length="182" mass="20749">MEIKYAIVGDGAVAKGNRLVSPENKKVYRDYLKKAMIEGKSRQIHALWCPNSEEHFNSLWPTLTVSQPDVIFIWFWLRNPASFENVRAKWYPEVSHHCPNTPIILVGTELDVSDDSKEKLDRKLAPITYSQGLAMAKEIGAVKYLECPILALECMKNVFGEAVRVVYPQPKPKRKQCLCALM</sequence>
<keyword evidence="4" id="KW-1185">Reference proteome</keyword>
<dbReference type="GO" id="GO:0022412">
    <property type="term" value="P:cellular process involved in reproduction in multicellular organism"/>
    <property type="evidence" value="ECO:0007669"/>
    <property type="project" value="UniProtKB-ARBA"/>
</dbReference>
<evidence type="ECO:0000313" key="4">
    <source>
        <dbReference type="Proteomes" id="UP000759131"/>
    </source>
</evidence>
<keyword evidence="1" id="KW-0547">Nucleotide-binding</keyword>
<reference evidence="3" key="1">
    <citation type="submission" date="2020-11" db="EMBL/GenBank/DDBJ databases">
        <authorList>
            <person name="Tran Van P."/>
        </authorList>
    </citation>
    <scope>NUCLEOTIDE SEQUENCE</scope>
</reference>
<proteinExistence type="predicted"/>
<dbReference type="Proteomes" id="UP000759131">
    <property type="component" value="Unassembled WGS sequence"/>
</dbReference>